<proteinExistence type="inferred from homology"/>
<dbReference type="InterPro" id="IPR036291">
    <property type="entry name" value="NAD(P)-bd_dom_sf"/>
</dbReference>
<dbReference type="SUPFAM" id="SSF51735">
    <property type="entry name" value="NAD(P)-binding Rossmann-fold domains"/>
    <property type="match status" value="1"/>
</dbReference>
<dbReference type="GO" id="GO:0046872">
    <property type="term" value="F:metal ion binding"/>
    <property type="evidence" value="ECO:0007669"/>
    <property type="project" value="UniProtKB-KW"/>
</dbReference>
<dbReference type="InterPro" id="IPR011032">
    <property type="entry name" value="GroES-like_sf"/>
</dbReference>
<dbReference type="PANTHER" id="PTHR43161">
    <property type="entry name" value="SORBITOL DEHYDROGENASE"/>
    <property type="match status" value="1"/>
</dbReference>
<evidence type="ECO:0000256" key="2">
    <source>
        <dbReference type="ARBA" id="ARBA00008072"/>
    </source>
</evidence>
<comment type="cofactor">
    <cofactor evidence="1">
        <name>Zn(2+)</name>
        <dbReference type="ChEBI" id="CHEBI:29105"/>
    </cofactor>
</comment>
<evidence type="ECO:0000256" key="5">
    <source>
        <dbReference type="ARBA" id="ARBA00023002"/>
    </source>
</evidence>
<dbReference type="GO" id="GO:0003939">
    <property type="term" value="F:L-iditol 2-dehydrogenase (NAD+) activity"/>
    <property type="evidence" value="ECO:0007669"/>
    <property type="project" value="TreeGrafter"/>
</dbReference>
<comment type="similarity">
    <text evidence="2">Belongs to the zinc-containing alcohol dehydrogenase family.</text>
</comment>
<keyword evidence="4" id="KW-0862">Zinc</keyword>
<dbReference type="Gene3D" id="3.40.50.720">
    <property type="entry name" value="NAD(P)-binding Rossmann-like Domain"/>
    <property type="match status" value="1"/>
</dbReference>
<evidence type="ECO:0000313" key="6">
    <source>
        <dbReference type="EMBL" id="KAJ5593358.1"/>
    </source>
</evidence>
<reference evidence="6" key="2">
    <citation type="submission" date="2023-01" db="EMBL/GenBank/DDBJ databases">
        <authorList>
            <person name="Petersen C."/>
        </authorList>
    </citation>
    <scope>NUCLEOTIDE SEQUENCE</scope>
    <source>
        <strain evidence="6">IBT 12815</strain>
    </source>
</reference>
<dbReference type="AlphaFoldDB" id="A0AAD6DUA7"/>
<name>A0AAD6DUA7_9EURO</name>
<dbReference type="Gene3D" id="3.90.180.10">
    <property type="entry name" value="Medium-chain alcohol dehydrogenases, catalytic domain"/>
    <property type="match status" value="1"/>
</dbReference>
<evidence type="ECO:0000313" key="7">
    <source>
        <dbReference type="Proteomes" id="UP001213799"/>
    </source>
</evidence>
<dbReference type="Proteomes" id="UP001213799">
    <property type="component" value="Unassembled WGS sequence"/>
</dbReference>
<keyword evidence="5" id="KW-0560">Oxidoreductase</keyword>
<evidence type="ECO:0000256" key="3">
    <source>
        <dbReference type="ARBA" id="ARBA00022723"/>
    </source>
</evidence>
<dbReference type="SUPFAM" id="SSF50129">
    <property type="entry name" value="GroES-like"/>
    <property type="match status" value="1"/>
</dbReference>
<accession>A0AAD6DUA7</accession>
<dbReference type="RefSeq" id="XP_056749984.1">
    <property type="nucleotide sequence ID" value="XM_056901316.1"/>
</dbReference>
<gene>
    <name evidence="6" type="ORF">N7537_010262</name>
</gene>
<comment type="caution">
    <text evidence="6">The sequence shown here is derived from an EMBL/GenBank/DDBJ whole genome shotgun (WGS) entry which is preliminary data.</text>
</comment>
<organism evidence="6 7">
    <name type="scientific">Penicillium hordei</name>
    <dbReference type="NCBI Taxonomy" id="40994"/>
    <lineage>
        <taxon>Eukaryota</taxon>
        <taxon>Fungi</taxon>
        <taxon>Dikarya</taxon>
        <taxon>Ascomycota</taxon>
        <taxon>Pezizomycotina</taxon>
        <taxon>Eurotiomycetes</taxon>
        <taxon>Eurotiomycetidae</taxon>
        <taxon>Eurotiales</taxon>
        <taxon>Aspergillaceae</taxon>
        <taxon>Penicillium</taxon>
    </lineage>
</organism>
<protein>
    <submittedName>
        <fullName evidence="6">Uncharacterized protein</fullName>
    </submittedName>
</protein>
<keyword evidence="7" id="KW-1185">Reference proteome</keyword>
<evidence type="ECO:0000256" key="4">
    <source>
        <dbReference type="ARBA" id="ARBA00022833"/>
    </source>
</evidence>
<dbReference type="EMBL" id="JAQJAE010000005">
    <property type="protein sequence ID" value="KAJ5593358.1"/>
    <property type="molecule type" value="Genomic_DNA"/>
</dbReference>
<dbReference type="PANTHER" id="PTHR43161:SF9">
    <property type="entry name" value="SORBITOL DEHYDROGENASE"/>
    <property type="match status" value="1"/>
</dbReference>
<keyword evidence="3" id="KW-0479">Metal-binding</keyword>
<dbReference type="GO" id="GO:0006062">
    <property type="term" value="P:sorbitol catabolic process"/>
    <property type="evidence" value="ECO:0007669"/>
    <property type="project" value="TreeGrafter"/>
</dbReference>
<reference evidence="6" key="1">
    <citation type="journal article" date="2023" name="IMA Fungus">
        <title>Comparative genomic study of the Penicillium genus elucidates a diverse pangenome and 15 lateral gene transfer events.</title>
        <authorList>
            <person name="Petersen C."/>
            <person name="Sorensen T."/>
            <person name="Nielsen M.R."/>
            <person name="Sondergaard T.E."/>
            <person name="Sorensen J.L."/>
            <person name="Fitzpatrick D.A."/>
            <person name="Frisvad J.C."/>
            <person name="Nielsen K.L."/>
        </authorList>
    </citation>
    <scope>NUCLEOTIDE SEQUENCE</scope>
    <source>
        <strain evidence="6">IBT 12815</strain>
    </source>
</reference>
<dbReference type="GeneID" id="81591558"/>
<evidence type="ECO:0000256" key="1">
    <source>
        <dbReference type="ARBA" id="ARBA00001947"/>
    </source>
</evidence>
<sequence length="239" mass="25952">MGNPSWLMYGPDDARFETRPIPVTEDPNDVTIRIAYVGVGGSDSGKYNIRPHIIFAADPPHMHGTLSKIFNVPAHCCYKISHIIRDNGIQFGENLGLSEAALVVSMAVAVHSVRQAGVQPGNIVVILGPRPLGSVGLRCAAVEREFGATVIMPLDSSSRKMKFALEWIAHDGFLFLISPEESLTAEENIVGMAEWLQILESDFDAWYAGFDVVIGAIGAELCIQMAVHLLRVGGLFVHT</sequence>